<feature type="transmembrane region" description="Helical" evidence="10">
    <location>
        <begin position="81"/>
        <end position="106"/>
    </location>
</feature>
<dbReference type="InterPro" id="IPR044751">
    <property type="entry name" value="Ion_transp-like_CBS"/>
</dbReference>
<gene>
    <name evidence="12" type="primary">gldE</name>
    <name evidence="12" type="ORF">E0486_17730</name>
</gene>
<accession>A0A4R4DWH6</accession>
<dbReference type="InterPro" id="IPR005170">
    <property type="entry name" value="Transptr-assoc_dom"/>
</dbReference>
<keyword evidence="8 10" id="KW-0472">Membrane</keyword>
<dbReference type="GO" id="GO:0050660">
    <property type="term" value="F:flavin adenine dinucleotide binding"/>
    <property type="evidence" value="ECO:0007669"/>
    <property type="project" value="InterPro"/>
</dbReference>
<evidence type="ECO:0000313" key="13">
    <source>
        <dbReference type="Proteomes" id="UP000295164"/>
    </source>
</evidence>
<keyword evidence="13" id="KW-1185">Reference proteome</keyword>
<dbReference type="Pfam" id="PF00571">
    <property type="entry name" value="CBS"/>
    <property type="match status" value="2"/>
</dbReference>
<evidence type="ECO:0000256" key="9">
    <source>
        <dbReference type="PROSITE-ProRule" id="PRU00703"/>
    </source>
</evidence>
<dbReference type="SUPFAM" id="SSF54631">
    <property type="entry name" value="CBS-domain pair"/>
    <property type="match status" value="1"/>
</dbReference>
<dbReference type="SMART" id="SM00116">
    <property type="entry name" value="CBS"/>
    <property type="match status" value="2"/>
</dbReference>
<evidence type="ECO:0000259" key="11">
    <source>
        <dbReference type="PROSITE" id="PS51371"/>
    </source>
</evidence>
<name>A0A4R4DWH6_9BACT</name>
<dbReference type="InterPro" id="IPR046342">
    <property type="entry name" value="CBS_dom_sf"/>
</dbReference>
<dbReference type="Gene3D" id="3.30.465.10">
    <property type="match status" value="1"/>
</dbReference>
<evidence type="ECO:0000313" key="12">
    <source>
        <dbReference type="EMBL" id="TCZ65098.1"/>
    </source>
</evidence>
<evidence type="ECO:0000256" key="1">
    <source>
        <dbReference type="ARBA" id="ARBA00004651"/>
    </source>
</evidence>
<reference evidence="12 13" key="1">
    <citation type="submission" date="2019-03" db="EMBL/GenBank/DDBJ databases">
        <authorList>
            <person name="Kim M.K.M."/>
        </authorList>
    </citation>
    <scope>NUCLEOTIDE SEQUENCE [LARGE SCALE GENOMIC DNA]</scope>
    <source>
        <strain evidence="12 13">17J68-15</strain>
    </source>
</reference>
<dbReference type="PANTHER" id="PTHR22777">
    <property type="entry name" value="HEMOLYSIN-RELATED"/>
    <property type="match status" value="1"/>
</dbReference>
<dbReference type="EMBL" id="SKFH01000054">
    <property type="protein sequence ID" value="TCZ65098.1"/>
    <property type="molecule type" value="Genomic_DNA"/>
</dbReference>
<dbReference type="PANTHER" id="PTHR22777:SF32">
    <property type="entry name" value="UPF0053 INNER MEMBRANE PROTEIN YFJD"/>
    <property type="match status" value="1"/>
</dbReference>
<organism evidence="12 13">
    <name type="scientific">Flaviaesturariibacter aridisoli</name>
    <dbReference type="NCBI Taxonomy" id="2545761"/>
    <lineage>
        <taxon>Bacteria</taxon>
        <taxon>Pseudomonadati</taxon>
        <taxon>Bacteroidota</taxon>
        <taxon>Chitinophagia</taxon>
        <taxon>Chitinophagales</taxon>
        <taxon>Chitinophagaceae</taxon>
        <taxon>Flaviaestuariibacter</taxon>
    </lineage>
</organism>
<feature type="domain" description="CBS" evidence="11">
    <location>
        <begin position="346"/>
        <end position="403"/>
    </location>
</feature>
<evidence type="ECO:0000256" key="5">
    <source>
        <dbReference type="ARBA" id="ARBA00022737"/>
    </source>
</evidence>
<dbReference type="AlphaFoldDB" id="A0A4R4DWH6"/>
<comment type="caution">
    <text evidence="12">The sequence shown here is derived from an EMBL/GenBank/DDBJ whole genome shotgun (WGS) entry which is preliminary data.</text>
</comment>
<feature type="transmembrane region" description="Helical" evidence="10">
    <location>
        <begin position="6"/>
        <end position="25"/>
    </location>
</feature>
<dbReference type="InterPro" id="IPR016169">
    <property type="entry name" value="FAD-bd_PCMH_sub2"/>
</dbReference>
<feature type="transmembrane region" description="Helical" evidence="10">
    <location>
        <begin position="169"/>
        <end position="190"/>
    </location>
</feature>
<feature type="domain" description="CBS" evidence="11">
    <location>
        <begin position="282"/>
        <end position="341"/>
    </location>
</feature>
<evidence type="ECO:0000256" key="2">
    <source>
        <dbReference type="ARBA" id="ARBA00006337"/>
    </source>
</evidence>
<keyword evidence="3" id="KW-1003">Cell membrane</keyword>
<evidence type="ECO:0000256" key="7">
    <source>
        <dbReference type="ARBA" id="ARBA00023122"/>
    </source>
</evidence>
<dbReference type="Gene3D" id="3.10.580.10">
    <property type="entry name" value="CBS-domain"/>
    <property type="match status" value="1"/>
</dbReference>
<dbReference type="InterPro" id="IPR019862">
    <property type="entry name" value="Motility-assoc_prot_GldE"/>
</dbReference>
<evidence type="ECO:0000256" key="4">
    <source>
        <dbReference type="ARBA" id="ARBA00022692"/>
    </source>
</evidence>
<feature type="transmembrane region" description="Helical" evidence="10">
    <location>
        <begin position="202"/>
        <end position="220"/>
    </location>
</feature>
<sequence length="496" mass="55835">MLSVPPSFLLFFAVPTLLRLLNLVLTKLQTTFPGIFVAFKNGPPRRRRFFTKTFVLDHHLAPTLLDVSAFLLLAIPQTAVFLVILLIVLLLLSFITSGSEVALFTLHTKELNNLRTKQHDAARRIVTLLEERKAVYTSLLIAGTFFNISIIILANYLLTGPLEPLRPVWLQWGIKIISIAFVLVLIGKILPKVWATQNNLRFAYGAAAVVEGLHLLLRRISLQMVGIADNINQRSGVNERQSASMRELDEAIDVNANETTIEEKNILKGIVKFGNITVRQIMKFRMEVNGLDHSLAFGDVVHRVEELHYSRLPVYQTNLDSIVGIINTKDLLKHIDDGNDFDWHLLIRPPFFVPESKLIKDLLKEFQAKRIHFAIVVDEFGGTSGIVTMEDILEEIIGDIRDEFDEEETSVKALGEDTWIVDAKLMLHDMCRALRLPLDTFDPVKGESDSVGGLVLEIAGAFPDINSTVRAGDFLFTVLEISRNRITSVKVTIDRQ</sequence>
<dbReference type="OrthoDB" id="9798188at2"/>
<feature type="transmembrane region" description="Helical" evidence="10">
    <location>
        <begin position="134"/>
        <end position="157"/>
    </location>
</feature>
<dbReference type="GO" id="GO:0005886">
    <property type="term" value="C:plasma membrane"/>
    <property type="evidence" value="ECO:0007669"/>
    <property type="project" value="UniProtKB-SubCell"/>
</dbReference>
<dbReference type="SMART" id="SM01091">
    <property type="entry name" value="CorC_HlyC"/>
    <property type="match status" value="1"/>
</dbReference>
<evidence type="ECO:0000256" key="3">
    <source>
        <dbReference type="ARBA" id="ARBA00022475"/>
    </source>
</evidence>
<dbReference type="InterPro" id="IPR036318">
    <property type="entry name" value="FAD-bd_PCMH-like_sf"/>
</dbReference>
<dbReference type="InterPro" id="IPR002550">
    <property type="entry name" value="CNNM"/>
</dbReference>
<comment type="subcellular location">
    <subcellularLocation>
        <location evidence="1">Cell membrane</location>
        <topology evidence="1">Multi-pass membrane protein</topology>
    </subcellularLocation>
</comment>
<dbReference type="FunFam" id="3.10.580.10:FF:000002">
    <property type="entry name" value="Magnesium/cobalt efflux protein CorC"/>
    <property type="match status" value="1"/>
</dbReference>
<dbReference type="Pfam" id="PF01595">
    <property type="entry name" value="CNNM"/>
    <property type="match status" value="1"/>
</dbReference>
<keyword evidence="5" id="KW-0677">Repeat</keyword>
<protein>
    <submittedName>
        <fullName evidence="12">Gliding motility-associated protein GldE</fullName>
    </submittedName>
</protein>
<dbReference type="Proteomes" id="UP000295164">
    <property type="component" value="Unassembled WGS sequence"/>
</dbReference>
<keyword evidence="7 9" id="KW-0129">CBS domain</keyword>
<dbReference type="Pfam" id="PF03471">
    <property type="entry name" value="CorC_HlyC"/>
    <property type="match status" value="1"/>
</dbReference>
<evidence type="ECO:0000256" key="8">
    <source>
        <dbReference type="ARBA" id="ARBA00023136"/>
    </source>
</evidence>
<dbReference type="NCBIfam" id="TIGR03520">
    <property type="entry name" value="GldE"/>
    <property type="match status" value="1"/>
</dbReference>
<dbReference type="SUPFAM" id="SSF56176">
    <property type="entry name" value="FAD-binding/transporter-associated domain-like"/>
    <property type="match status" value="1"/>
</dbReference>
<dbReference type="PROSITE" id="PS51371">
    <property type="entry name" value="CBS"/>
    <property type="match status" value="2"/>
</dbReference>
<dbReference type="CDD" id="cd04590">
    <property type="entry name" value="CBS_pair_CorC_HlyC_assoc"/>
    <property type="match status" value="1"/>
</dbReference>
<keyword evidence="4 10" id="KW-0812">Transmembrane</keyword>
<comment type="similarity">
    <text evidence="2">Belongs to the UPF0053 family.</text>
</comment>
<keyword evidence="6 10" id="KW-1133">Transmembrane helix</keyword>
<evidence type="ECO:0000256" key="10">
    <source>
        <dbReference type="SAM" id="Phobius"/>
    </source>
</evidence>
<dbReference type="InterPro" id="IPR000644">
    <property type="entry name" value="CBS_dom"/>
</dbReference>
<proteinExistence type="inferred from homology"/>
<evidence type="ECO:0000256" key="6">
    <source>
        <dbReference type="ARBA" id="ARBA00022989"/>
    </source>
</evidence>